<sequence length="1781" mass="196816">MQKYEKKEKDFNVQNARADDTTAFLRAARSGNLEKVIEFLDTDLDINTANSNGLNALHLASKDGHVEIVTELLKRGAKVDAATKKGNTALHIASLAGQEEIVNILIQYGAAVNIQSQNGFTPLYMAAQENHDQVVKLLLSNGANQSLATEDGFTPLAVAMQQGHDKVVSVLLENDSKGKVRLPALHIAAKKDDCKAADLLLQNDHKPDVTSKSGFTPLHIAAHYGNEEIARLLIKRGADVNYLAKHNISPLHVAAKWGKNNMVKVLLENSAQIDAKTRDGLTPLHCAARSGHEQVITTLLEHSAPISARTKNGLAPLHMASQGDHVDAARVLLYHRAPVDEVTIDYLTSLHVAAHCGHVRVAKLLLDRKADPNARALNGFTPLHIACKKNRIKVVELLLKHGASIESTTEVMNRKERKEYLKEWSHSIKMLIEKKTYILQSGLTPLHVASFMGCMNIVIFLLQHEANPDVPTVRGETPLHLAARANQTDIIRILLRNGAKVDARAREQQTPLHIASRLGNIDIVMLLLQHGAAVDTTTKDMYTALHIAAKEGQEEVATILVENNASLKATTKNGFTPLHIAAKYGNMSNDISPLHLACHYDHPNVANLLLEKGASPHLASQNGHTPLHIAARKNQMDIASTLLENGANANAESKAGFTPLHLSAQKGHYDMTNLLIEHGADPNHKSKNGLTALHLCAQEDFIKVASILVKNGANVESKTETGYRPIHVAAHFGNLSMIRFLLKHNATIDVKTNQNYTPLHQAAQQGHAHIVSALLEGNASHKARTNDGLTALNIAQKLGYISVMEVLKGLSYDTLAPDNKNWDEKYKVIAPESLQETSFMSDSDDEGGSDALISEQPYRYLTADLMKSLRDDSLPIDVTRDDPIHRQVTKEEKQDFTQSNNYCLAENFDTDGFNLGFLVSFLVDARGGAMKGCRHSGVRIIVPPRRATMPIRVTCRLIKPNKVANPPPLMEGEALATRVIEMGPIGATFLGPVLIDIPHFASIRGKEREIIILRSENGETWKEHDNSADNDATLLNTPHDPQMSAAHSGRITRIVTTDFPQYFAIVTRIKQEVHVIGAEGGILTSSVANDVQAVFPPGALTKKIKVGLQAHVIPAELTAKLLGNCVAVSPVITIEPRRRKFHKPITLTIPVPQAANKGMINHYGGETPTLRLLCSIAGGTSESQWEDVTGSTPLTFMNDTVSFTTTVSARFWLMDCRNIGAVPKMATELYEESLFVPYITNFIIYSKRMDVLEATLRILCMTDGKEGMHTLERQEEFVEIVKSRDVEALDGKDLYIEFSGNLVPVTKSGVQLKFTFKAFRQNRLSFHVKVKDPLLDPVARMLFMREPKVAKGEPPQQPICVLNIVIPEITTKVEVQKKLKDYEDSNIINQKLDSYELKYKVEQKEKGDEPKDTSPSEKKFITDTLQKERTEKSLTMEESSDKQEECCTLKSANENGLFVDKATVGIGSLDPNRTNDQSRTKRNEKESSQVVDENSSPSKGSKECVTGIKVKRKLRSTRRKLNAMINNTSLHFSDTDSEGELTSIQSCPIRPLSRTANEQQGPIISVTCDDVEVKGSDLLSPTDDKESSLRSNFVENLTDVDEIYPSDPETEQKENRNNLKVAKSLCCQGDTDLEDLEEGEDGEDDEVDSTIYVKPRSDIFCDYSGETITTKEGDGPFSVEVRNKLYREEEPRNECLMCNGRPDIVVMSNTDEEEMDVSEEEDAQEACCSQKELLEDLDVLVASQVIMKNINKMENMLTVRDISDDGASDCHTDVEEVDPNE</sequence>
<dbReference type="InterPro" id="IPR036770">
    <property type="entry name" value="Ankyrin_rpt-contain_sf"/>
</dbReference>
<feature type="compositionally biased region" description="Basic and acidic residues" evidence="8">
    <location>
        <begin position="1476"/>
        <end position="1487"/>
    </location>
</feature>
<feature type="region of interest" description="Disordered" evidence="8">
    <location>
        <begin position="1403"/>
        <end position="1446"/>
    </location>
</feature>
<feature type="repeat" description="ANK" evidence="7">
    <location>
        <begin position="345"/>
        <end position="377"/>
    </location>
</feature>
<feature type="repeat" description="ANK" evidence="7">
    <location>
        <begin position="378"/>
        <end position="410"/>
    </location>
</feature>
<feature type="repeat" description="ANK" evidence="7">
    <location>
        <begin position="213"/>
        <end position="245"/>
    </location>
</feature>
<keyword evidence="4" id="KW-0677">Repeat</keyword>
<dbReference type="PROSITE" id="PS50088">
    <property type="entry name" value="ANK_REPEAT"/>
    <property type="match status" value="20"/>
</dbReference>
<dbReference type="Pfam" id="PF00791">
    <property type="entry name" value="ZU5"/>
    <property type="match status" value="2"/>
</dbReference>
<dbReference type="FunFam" id="1.25.40.20:FF:000001">
    <property type="entry name" value="Ankyrin-2 isoform 2"/>
    <property type="match status" value="1"/>
</dbReference>
<dbReference type="GO" id="GO:0016020">
    <property type="term" value="C:membrane"/>
    <property type="evidence" value="ECO:0007669"/>
    <property type="project" value="UniProtKB-SubCell"/>
</dbReference>
<feature type="repeat" description="ANK" evidence="7">
    <location>
        <begin position="622"/>
        <end position="654"/>
    </location>
</feature>
<dbReference type="PRINTS" id="PR01415">
    <property type="entry name" value="ANKYRIN"/>
</dbReference>
<feature type="repeat" description="ANK" evidence="7">
    <location>
        <begin position="246"/>
        <end position="278"/>
    </location>
</feature>
<dbReference type="SUPFAM" id="SSF48403">
    <property type="entry name" value="Ankyrin repeat"/>
    <property type="match status" value="3"/>
</dbReference>
<evidence type="ECO:0000259" key="9">
    <source>
        <dbReference type="PROSITE" id="PS51145"/>
    </source>
</evidence>
<keyword evidence="11" id="KW-1185">Reference proteome</keyword>
<feature type="repeat" description="ANK" evidence="7">
    <location>
        <begin position="507"/>
        <end position="539"/>
    </location>
</feature>
<dbReference type="FunFam" id="2.60.220.30:FF:000001">
    <property type="entry name" value="Ankyrin-3 isoform 2"/>
    <property type="match status" value="1"/>
</dbReference>
<feature type="repeat" description="ANK" evidence="7">
    <location>
        <begin position="655"/>
        <end position="687"/>
    </location>
</feature>
<dbReference type="PANTHER" id="PTHR24123:SF141">
    <property type="entry name" value="ANKYRIN 2, ISOFORM U"/>
    <property type="match status" value="1"/>
</dbReference>
<evidence type="ECO:0000256" key="7">
    <source>
        <dbReference type="PROSITE-ProRule" id="PRU00023"/>
    </source>
</evidence>
<comment type="subcellular location">
    <subcellularLocation>
        <location evidence="2">Cytoplasm</location>
    </subcellularLocation>
    <subcellularLocation>
        <location evidence="1">Membrane</location>
    </subcellularLocation>
</comment>
<comment type="caution">
    <text evidence="10">The sequence shown here is derived from an EMBL/GenBank/DDBJ whole genome shotgun (WGS) entry which is preliminary data.</text>
</comment>
<dbReference type="InterPro" id="IPR040745">
    <property type="entry name" value="Ankyrin_UPA"/>
</dbReference>
<feature type="repeat" description="ANK" evidence="7">
    <location>
        <begin position="589"/>
        <end position="621"/>
    </location>
</feature>
<dbReference type="PROSITE" id="PS50297">
    <property type="entry name" value="ANK_REP_REGION"/>
    <property type="match status" value="20"/>
</dbReference>
<dbReference type="SMART" id="SM00248">
    <property type="entry name" value="ANK"/>
    <property type="match status" value="22"/>
</dbReference>
<keyword evidence="3" id="KW-0963">Cytoplasm</keyword>
<dbReference type="FunFam" id="2.60.220.30:FF:000002">
    <property type="entry name" value="Ankyrin-3 isoform 2"/>
    <property type="match status" value="1"/>
</dbReference>
<evidence type="ECO:0000256" key="1">
    <source>
        <dbReference type="ARBA" id="ARBA00004370"/>
    </source>
</evidence>
<keyword evidence="5 7" id="KW-0040">ANK repeat</keyword>
<proteinExistence type="predicted"/>
<evidence type="ECO:0000313" key="10">
    <source>
        <dbReference type="EMBL" id="KAF3420490.1"/>
    </source>
</evidence>
<feature type="repeat" description="ANK" evidence="7">
    <location>
        <begin position="151"/>
        <end position="176"/>
    </location>
</feature>
<feature type="repeat" description="ANK" evidence="7">
    <location>
        <begin position="721"/>
        <end position="753"/>
    </location>
</feature>
<feature type="domain" description="ZU5" evidence="9">
    <location>
        <begin position="1070"/>
        <end position="1209"/>
    </location>
</feature>
<feature type="repeat" description="ANK" evidence="7">
    <location>
        <begin position="118"/>
        <end position="150"/>
    </location>
</feature>
<feature type="compositionally biased region" description="Polar residues" evidence="8">
    <location>
        <begin position="1488"/>
        <end position="1499"/>
    </location>
</feature>
<feature type="domain" description="ZU5" evidence="9">
    <location>
        <begin position="917"/>
        <end position="1068"/>
    </location>
</feature>
<organism evidence="10 11">
    <name type="scientific">Frieseomelitta varia</name>
    <dbReference type="NCBI Taxonomy" id="561572"/>
    <lineage>
        <taxon>Eukaryota</taxon>
        <taxon>Metazoa</taxon>
        <taxon>Ecdysozoa</taxon>
        <taxon>Arthropoda</taxon>
        <taxon>Hexapoda</taxon>
        <taxon>Insecta</taxon>
        <taxon>Pterygota</taxon>
        <taxon>Neoptera</taxon>
        <taxon>Endopterygota</taxon>
        <taxon>Hymenoptera</taxon>
        <taxon>Apocrita</taxon>
        <taxon>Aculeata</taxon>
        <taxon>Apoidea</taxon>
        <taxon>Anthophila</taxon>
        <taxon>Apidae</taxon>
        <taxon>Frieseomelitta</taxon>
    </lineage>
</organism>
<dbReference type="GO" id="GO:0005737">
    <property type="term" value="C:cytoplasm"/>
    <property type="evidence" value="ECO:0007669"/>
    <property type="project" value="UniProtKB-SubCell"/>
</dbReference>
<feature type="repeat" description="ANK" evidence="7">
    <location>
        <begin position="688"/>
        <end position="720"/>
    </location>
</feature>
<dbReference type="InterPro" id="IPR051165">
    <property type="entry name" value="Multifunctional_ANK_Repeat"/>
</dbReference>
<dbReference type="FunFam" id="1.25.40.20:FF:000095">
    <property type="entry name" value="Ankyrin 2, isoform J"/>
    <property type="match status" value="1"/>
</dbReference>
<dbReference type="Gene3D" id="2.60.220.30">
    <property type="match status" value="2"/>
</dbReference>
<keyword evidence="6" id="KW-0472">Membrane</keyword>
<dbReference type="FunFam" id="1.25.40.20:FF:000003">
    <property type="entry name" value="Ankyrin, isoform B"/>
    <property type="match status" value="1"/>
</dbReference>
<evidence type="ECO:0000256" key="2">
    <source>
        <dbReference type="ARBA" id="ARBA00004496"/>
    </source>
</evidence>
<evidence type="ECO:0000256" key="6">
    <source>
        <dbReference type="ARBA" id="ARBA00023136"/>
    </source>
</evidence>
<dbReference type="InterPro" id="IPR002110">
    <property type="entry name" value="Ankyrin_rpt"/>
</dbReference>
<feature type="repeat" description="ANK" evidence="7">
    <location>
        <begin position="52"/>
        <end position="84"/>
    </location>
</feature>
<feature type="repeat" description="ANK" evidence="7">
    <location>
        <begin position="754"/>
        <end position="786"/>
    </location>
</feature>
<gene>
    <name evidence="10" type="ORF">E2986_02039</name>
</gene>
<evidence type="ECO:0000256" key="4">
    <source>
        <dbReference type="ARBA" id="ARBA00022737"/>
    </source>
</evidence>
<dbReference type="Gene3D" id="1.25.40.20">
    <property type="entry name" value="Ankyrin repeat-containing domain"/>
    <property type="match status" value="3"/>
</dbReference>
<feature type="repeat" description="ANK" evidence="7">
    <location>
        <begin position="85"/>
        <end position="117"/>
    </location>
</feature>
<dbReference type="InterPro" id="IPR000906">
    <property type="entry name" value="ZU5_dom"/>
</dbReference>
<name>A0A833VMY8_9HYME</name>
<protein>
    <recommendedName>
        <fullName evidence="9">ZU5 domain-containing protein</fullName>
    </recommendedName>
</protein>
<feature type="repeat" description="ANK" evidence="7">
    <location>
        <begin position="474"/>
        <end position="506"/>
    </location>
</feature>
<accession>A0A833VMY8</accession>
<reference evidence="10" key="1">
    <citation type="submission" date="2019-11" db="EMBL/GenBank/DDBJ databases">
        <title>The nuclear and mitochondrial genomes of Frieseomelitta varia - a highly eusocial stingless bee (Meliponini) with a permanently sterile worker caste.</title>
        <authorList>
            <person name="Freitas F.C.P."/>
            <person name="Lourenco A.P."/>
            <person name="Nunes F.M.F."/>
            <person name="Paschoal A.R."/>
            <person name="Abreu F.C.P."/>
            <person name="Barbin F.O."/>
            <person name="Bataglia L."/>
            <person name="Cardoso-Junior C.A.M."/>
            <person name="Cervoni M.S."/>
            <person name="Silva S.R."/>
            <person name="Dalarmi F."/>
            <person name="Del Lama M.A."/>
            <person name="Depintor T.S."/>
            <person name="Ferreira K.M."/>
            <person name="Goria P.S."/>
            <person name="Jaskot M.C."/>
            <person name="Lago D.C."/>
            <person name="Luna-Lucena D."/>
            <person name="Moda L.M."/>
            <person name="Nascimento L."/>
            <person name="Pedrino M."/>
            <person name="Rabico F.O."/>
            <person name="Sanches F.C."/>
            <person name="Santos D.E."/>
            <person name="Santos C.G."/>
            <person name="Vieira J."/>
            <person name="Lopes T.F."/>
            <person name="Barchuk A.R."/>
            <person name="Hartfelder K."/>
            <person name="Simoes Z.L.P."/>
            <person name="Bitondi M.M.G."/>
            <person name="Pinheiro D.G."/>
        </authorList>
    </citation>
    <scope>NUCLEOTIDE SEQUENCE</scope>
    <source>
        <strain evidence="10">USP_RPSP 00005682</strain>
        <tissue evidence="10">Whole individual</tissue>
    </source>
</reference>
<dbReference type="Proteomes" id="UP000655588">
    <property type="component" value="Unassembled WGS sequence"/>
</dbReference>
<evidence type="ECO:0000313" key="11">
    <source>
        <dbReference type="Proteomes" id="UP000655588"/>
    </source>
</evidence>
<dbReference type="Pfam" id="PF12796">
    <property type="entry name" value="Ank_2"/>
    <property type="match status" value="7"/>
</dbReference>
<dbReference type="Pfam" id="PF13637">
    <property type="entry name" value="Ank_4"/>
    <property type="match status" value="1"/>
</dbReference>
<dbReference type="EMBL" id="WNWW01000940">
    <property type="protein sequence ID" value="KAF3420490.1"/>
    <property type="molecule type" value="Genomic_DNA"/>
</dbReference>
<dbReference type="PROSITE" id="PS51145">
    <property type="entry name" value="ZU5"/>
    <property type="match status" value="2"/>
</dbReference>
<feature type="repeat" description="ANK" evidence="7">
    <location>
        <begin position="279"/>
        <end position="311"/>
    </location>
</feature>
<dbReference type="Gene3D" id="2.60.40.2660">
    <property type="match status" value="1"/>
</dbReference>
<feature type="repeat" description="ANK" evidence="7">
    <location>
        <begin position="540"/>
        <end position="572"/>
    </location>
</feature>
<evidence type="ECO:0000256" key="8">
    <source>
        <dbReference type="SAM" id="MobiDB-lite"/>
    </source>
</evidence>
<dbReference type="SMART" id="SM00218">
    <property type="entry name" value="ZU5"/>
    <property type="match status" value="1"/>
</dbReference>
<dbReference type="Pfam" id="PF17809">
    <property type="entry name" value="UPA_2"/>
    <property type="match status" value="1"/>
</dbReference>
<feature type="region of interest" description="Disordered" evidence="8">
    <location>
        <begin position="1465"/>
        <end position="1504"/>
    </location>
</feature>
<evidence type="ECO:0000256" key="5">
    <source>
        <dbReference type="ARBA" id="ARBA00023043"/>
    </source>
</evidence>
<dbReference type="PANTHER" id="PTHR24123">
    <property type="entry name" value="ANKYRIN REPEAT-CONTAINING"/>
    <property type="match status" value="1"/>
</dbReference>
<evidence type="ECO:0000256" key="3">
    <source>
        <dbReference type="ARBA" id="ARBA00022490"/>
    </source>
</evidence>
<feature type="repeat" description="ANK" evidence="7">
    <location>
        <begin position="441"/>
        <end position="473"/>
    </location>
</feature>
<dbReference type="Pfam" id="PF00023">
    <property type="entry name" value="Ank"/>
    <property type="match status" value="2"/>
</dbReference>
<feature type="repeat" description="ANK" evidence="7">
    <location>
        <begin position="312"/>
        <end position="344"/>
    </location>
</feature>